<proteinExistence type="predicted"/>
<evidence type="ECO:0000256" key="1">
    <source>
        <dbReference type="SAM" id="Phobius"/>
    </source>
</evidence>
<dbReference type="Pfam" id="PF20152">
    <property type="entry name" value="DUF6534"/>
    <property type="match status" value="1"/>
</dbReference>
<keyword evidence="4" id="KW-1185">Reference proteome</keyword>
<accession>A0A8H5LNU0</accession>
<gene>
    <name evidence="3" type="ORF">D9756_000980</name>
</gene>
<feature type="transmembrane region" description="Helical" evidence="1">
    <location>
        <begin position="240"/>
        <end position="259"/>
    </location>
</feature>
<dbReference type="InterPro" id="IPR045339">
    <property type="entry name" value="DUF6534"/>
</dbReference>
<evidence type="ECO:0000313" key="4">
    <source>
        <dbReference type="Proteomes" id="UP000559027"/>
    </source>
</evidence>
<evidence type="ECO:0000313" key="3">
    <source>
        <dbReference type="EMBL" id="KAF5364057.1"/>
    </source>
</evidence>
<dbReference type="Proteomes" id="UP000559027">
    <property type="component" value="Unassembled WGS sequence"/>
</dbReference>
<protein>
    <recommendedName>
        <fullName evidence="2">DUF6534 domain-containing protein</fullName>
    </recommendedName>
</protein>
<dbReference type="PANTHER" id="PTHR40465">
    <property type="entry name" value="CHROMOSOME 1, WHOLE GENOME SHOTGUN SEQUENCE"/>
    <property type="match status" value="1"/>
</dbReference>
<feature type="transmembrane region" description="Helical" evidence="1">
    <location>
        <begin position="265"/>
        <end position="288"/>
    </location>
</feature>
<evidence type="ECO:0000259" key="2">
    <source>
        <dbReference type="Pfam" id="PF20152"/>
    </source>
</evidence>
<keyword evidence="1" id="KW-0472">Membrane</keyword>
<feature type="transmembrane region" description="Helical" evidence="1">
    <location>
        <begin position="122"/>
        <end position="142"/>
    </location>
</feature>
<keyword evidence="1" id="KW-1133">Transmembrane helix</keyword>
<feature type="transmembrane region" description="Helical" evidence="1">
    <location>
        <begin position="154"/>
        <end position="178"/>
    </location>
</feature>
<sequence length="355" mass="39951">MSNFCQQHPFTDQLQKIAGPWVFGTAFDLLLRGSLTAQICKESIYWSLLTLRCDLRYSLSTLPTPDVYYLAFPKDRLSVKLTVTVLYGIALSQTTFAMFDLVKDSESQLCQESGNVNVPRQHIWFSIVASSAIVAVIAQILYAHKLYILPRKIWLSAFIVSLSLLQLITGFIGSVCSYREESNFLPETKVCLRGFRLLWGPVNVACDVTISVCMTLFLFKKRRNALSKKTRIQVAQVIQLIIQTGTITSITVICYTVTLNLVESLIVVYVLPGLLLSKLYSNSVLALLNNRSVISKGRSTGIESWNIIGARLGASDDQNWRVEVREPHIVNRALNKEQDWEDGNAIYKINRSGTR</sequence>
<dbReference type="EMBL" id="JAACJO010000001">
    <property type="protein sequence ID" value="KAF5364057.1"/>
    <property type="molecule type" value="Genomic_DNA"/>
</dbReference>
<feature type="domain" description="DUF6534" evidence="2">
    <location>
        <begin position="204"/>
        <end position="292"/>
    </location>
</feature>
<comment type="caution">
    <text evidence="3">The sequence shown here is derived from an EMBL/GenBank/DDBJ whole genome shotgun (WGS) entry which is preliminary data.</text>
</comment>
<dbReference type="AlphaFoldDB" id="A0A8H5LNU0"/>
<keyword evidence="1" id="KW-0812">Transmembrane</keyword>
<feature type="transmembrane region" description="Helical" evidence="1">
    <location>
        <begin position="81"/>
        <end position="102"/>
    </location>
</feature>
<name>A0A8H5LNU0_9AGAR</name>
<feature type="transmembrane region" description="Helical" evidence="1">
    <location>
        <begin position="198"/>
        <end position="219"/>
    </location>
</feature>
<dbReference type="OrthoDB" id="3010870at2759"/>
<reference evidence="3 4" key="1">
    <citation type="journal article" date="2020" name="ISME J.">
        <title>Uncovering the hidden diversity of litter-decomposition mechanisms in mushroom-forming fungi.</title>
        <authorList>
            <person name="Floudas D."/>
            <person name="Bentzer J."/>
            <person name="Ahren D."/>
            <person name="Johansson T."/>
            <person name="Persson P."/>
            <person name="Tunlid A."/>
        </authorList>
    </citation>
    <scope>NUCLEOTIDE SEQUENCE [LARGE SCALE GENOMIC DNA]</scope>
    <source>
        <strain evidence="3 4">CBS 146.42</strain>
    </source>
</reference>
<dbReference type="PANTHER" id="PTHR40465:SF1">
    <property type="entry name" value="DUF6534 DOMAIN-CONTAINING PROTEIN"/>
    <property type="match status" value="1"/>
</dbReference>
<organism evidence="3 4">
    <name type="scientific">Leucocoprinus leucothites</name>
    <dbReference type="NCBI Taxonomy" id="201217"/>
    <lineage>
        <taxon>Eukaryota</taxon>
        <taxon>Fungi</taxon>
        <taxon>Dikarya</taxon>
        <taxon>Basidiomycota</taxon>
        <taxon>Agaricomycotina</taxon>
        <taxon>Agaricomycetes</taxon>
        <taxon>Agaricomycetidae</taxon>
        <taxon>Agaricales</taxon>
        <taxon>Agaricineae</taxon>
        <taxon>Agaricaceae</taxon>
        <taxon>Leucocoprinus</taxon>
    </lineage>
</organism>